<keyword evidence="3 5" id="KW-0418">Kinase</keyword>
<organism evidence="5 6">
    <name type="scientific">Lacihabitans lacunae</name>
    <dbReference type="NCBI Taxonomy" id="1028214"/>
    <lineage>
        <taxon>Bacteria</taxon>
        <taxon>Pseudomonadati</taxon>
        <taxon>Bacteroidota</taxon>
        <taxon>Cytophagia</taxon>
        <taxon>Cytophagales</taxon>
        <taxon>Leadbetterellaceae</taxon>
        <taxon>Lacihabitans</taxon>
    </lineage>
</organism>
<dbReference type="InterPro" id="IPR052700">
    <property type="entry name" value="Carb_kinase_PfkB-like"/>
</dbReference>
<dbReference type="SUPFAM" id="SSF53613">
    <property type="entry name" value="Ribokinase-like"/>
    <property type="match status" value="1"/>
</dbReference>
<evidence type="ECO:0000256" key="2">
    <source>
        <dbReference type="ARBA" id="ARBA00022679"/>
    </source>
</evidence>
<evidence type="ECO:0000256" key="1">
    <source>
        <dbReference type="ARBA" id="ARBA00010688"/>
    </source>
</evidence>
<evidence type="ECO:0000313" key="5">
    <source>
        <dbReference type="EMBL" id="MFC3812458.1"/>
    </source>
</evidence>
<dbReference type="GO" id="GO:0016301">
    <property type="term" value="F:kinase activity"/>
    <property type="evidence" value="ECO:0007669"/>
    <property type="project" value="UniProtKB-KW"/>
</dbReference>
<dbReference type="Pfam" id="PF00294">
    <property type="entry name" value="PfkB"/>
    <property type="match status" value="1"/>
</dbReference>
<comment type="similarity">
    <text evidence="1">Belongs to the carbohydrate kinase PfkB family.</text>
</comment>
<comment type="caution">
    <text evidence="5">The sequence shown here is derived from an EMBL/GenBank/DDBJ whole genome shotgun (WGS) entry which is preliminary data.</text>
</comment>
<dbReference type="InterPro" id="IPR029056">
    <property type="entry name" value="Ribokinase-like"/>
</dbReference>
<dbReference type="CDD" id="cd01166">
    <property type="entry name" value="KdgK"/>
    <property type="match status" value="1"/>
</dbReference>
<gene>
    <name evidence="5" type="ORF">ACFOOI_17495</name>
</gene>
<dbReference type="PANTHER" id="PTHR43320">
    <property type="entry name" value="SUGAR KINASE"/>
    <property type="match status" value="1"/>
</dbReference>
<dbReference type="Proteomes" id="UP001595616">
    <property type="component" value="Unassembled WGS sequence"/>
</dbReference>
<evidence type="ECO:0000256" key="3">
    <source>
        <dbReference type="ARBA" id="ARBA00022777"/>
    </source>
</evidence>
<evidence type="ECO:0000313" key="6">
    <source>
        <dbReference type="Proteomes" id="UP001595616"/>
    </source>
</evidence>
<reference evidence="6" key="1">
    <citation type="journal article" date="2019" name="Int. J. Syst. Evol. Microbiol.">
        <title>The Global Catalogue of Microorganisms (GCM) 10K type strain sequencing project: providing services to taxonomists for standard genome sequencing and annotation.</title>
        <authorList>
            <consortium name="The Broad Institute Genomics Platform"/>
            <consortium name="The Broad Institute Genome Sequencing Center for Infectious Disease"/>
            <person name="Wu L."/>
            <person name="Ma J."/>
        </authorList>
    </citation>
    <scope>NUCLEOTIDE SEQUENCE [LARGE SCALE GENOMIC DNA]</scope>
    <source>
        <strain evidence="6">CECT 7956</strain>
    </source>
</reference>
<dbReference type="Gene3D" id="3.40.1190.20">
    <property type="match status" value="1"/>
</dbReference>
<name>A0ABV7Z2S1_9BACT</name>
<dbReference type="InterPro" id="IPR011611">
    <property type="entry name" value="PfkB_dom"/>
</dbReference>
<protein>
    <submittedName>
        <fullName evidence="5">PfkB family carbohydrate kinase</fullName>
    </submittedName>
</protein>
<keyword evidence="6" id="KW-1185">Reference proteome</keyword>
<accession>A0ABV7Z2S1</accession>
<sequence>MKKVLTFGEILLRMSPELGGAWIGKAAIPTYIGGAELNAAIALAKWEVPVAYCSAMPQNALSQEIKDELIRKNVNVDAIQMCGERIGIYYLPQGADLKNAGVIYDRAYSSFAGLKTNQINWEEIFKDVSWFHFSAISPALNQDAADLCLEAVKAAKKAGVKVSVDLNYRAKLWKYGKEPIDIMPGLAQYCDLIMGNLWAANKLLGISIDPQIAVNNATKEEYLAEAIRSSKEILAKFENCTYVADTFRFDHGTEGISYYTTFFAEDKLYVSPHFIKDKVIDKVGSGDCFMGGLLYGLYNESPYQDLIDFAAAAAIGKLNELGDATNQTKEDVLAILENQSISNK</sequence>
<keyword evidence="2" id="KW-0808">Transferase</keyword>
<dbReference type="PANTHER" id="PTHR43320:SF2">
    <property type="entry name" value="2-DEHYDRO-3-DEOXYGLUCONOKINASE_2-DEHYDRO-3-DEOXYGALACTONOKINASE"/>
    <property type="match status" value="1"/>
</dbReference>
<feature type="domain" description="Carbohydrate kinase PfkB" evidence="4">
    <location>
        <begin position="25"/>
        <end position="318"/>
    </location>
</feature>
<dbReference type="EMBL" id="JBHRYQ010000001">
    <property type="protein sequence ID" value="MFC3812458.1"/>
    <property type="molecule type" value="Genomic_DNA"/>
</dbReference>
<proteinExistence type="inferred from homology"/>
<dbReference type="RefSeq" id="WP_379839335.1">
    <property type="nucleotide sequence ID" value="NZ_JBHRYQ010000001.1"/>
</dbReference>
<evidence type="ECO:0000259" key="4">
    <source>
        <dbReference type="Pfam" id="PF00294"/>
    </source>
</evidence>